<dbReference type="RefSeq" id="WP_307557288.1">
    <property type="nucleotide sequence ID" value="NZ_JAUSQU010000001.1"/>
</dbReference>
<comment type="caution">
    <text evidence="1">The sequence shown here is derived from an EMBL/GenBank/DDBJ whole genome shotgun (WGS) entry which is preliminary data.</text>
</comment>
<evidence type="ECO:0000313" key="2">
    <source>
        <dbReference type="Proteomes" id="UP001225356"/>
    </source>
</evidence>
<organism evidence="1 2">
    <name type="scientific">Streptosporangium lutulentum</name>
    <dbReference type="NCBI Taxonomy" id="1461250"/>
    <lineage>
        <taxon>Bacteria</taxon>
        <taxon>Bacillati</taxon>
        <taxon>Actinomycetota</taxon>
        <taxon>Actinomycetes</taxon>
        <taxon>Streptosporangiales</taxon>
        <taxon>Streptosporangiaceae</taxon>
        <taxon>Streptosporangium</taxon>
    </lineage>
</organism>
<proteinExistence type="predicted"/>
<evidence type="ECO:0000313" key="1">
    <source>
        <dbReference type="EMBL" id="MDP9843229.1"/>
    </source>
</evidence>
<reference evidence="1 2" key="1">
    <citation type="submission" date="2023-07" db="EMBL/GenBank/DDBJ databases">
        <title>Sequencing the genomes of 1000 actinobacteria strains.</title>
        <authorList>
            <person name="Klenk H.-P."/>
        </authorList>
    </citation>
    <scope>NUCLEOTIDE SEQUENCE [LARGE SCALE GENOMIC DNA]</scope>
    <source>
        <strain evidence="1 2">DSM 46740</strain>
    </source>
</reference>
<sequence>MATQLRAPAVVAHEGEAVPQHVIFAAGPNGPRLRHARPRPGDWGHGFLRARQKTNKRGRPIFPAVHTRRQWQYIDLGLCQICTRPARDPESGRWWWLLSDDGQSSAQGYTNAPPTCRSCIPEAITQCPHLRKAAAVYTVGSFEPYGVIANLYRPLGELAIPVMEGVELALANPLRGQALATQLLVRLHELQPEPLPAG</sequence>
<protein>
    <recommendedName>
        <fullName evidence="3">Zinc-ribbon domain-containing protein</fullName>
    </recommendedName>
</protein>
<gene>
    <name evidence="1" type="ORF">J2853_002440</name>
</gene>
<dbReference type="Proteomes" id="UP001225356">
    <property type="component" value="Unassembled WGS sequence"/>
</dbReference>
<keyword evidence="2" id="KW-1185">Reference proteome</keyword>
<evidence type="ECO:0008006" key="3">
    <source>
        <dbReference type="Google" id="ProtNLM"/>
    </source>
</evidence>
<dbReference type="EMBL" id="JAUSQU010000001">
    <property type="protein sequence ID" value="MDP9843229.1"/>
    <property type="molecule type" value="Genomic_DNA"/>
</dbReference>
<accession>A0ABT9QB09</accession>
<name>A0ABT9QB09_9ACTN</name>